<feature type="domain" description="Zinc finger CGNR" evidence="1">
    <location>
        <begin position="135"/>
        <end position="176"/>
    </location>
</feature>
<keyword evidence="3" id="KW-1185">Reference proteome</keyword>
<accession>A0A7J5C2Z7</accession>
<dbReference type="EMBL" id="WBJZ01000003">
    <property type="protein sequence ID" value="KAB1660423.1"/>
    <property type="molecule type" value="Genomic_DNA"/>
</dbReference>
<evidence type="ECO:0000313" key="3">
    <source>
        <dbReference type="Proteomes" id="UP000467240"/>
    </source>
</evidence>
<dbReference type="PANTHER" id="PTHR35525:SF3">
    <property type="entry name" value="BLL6575 PROTEIN"/>
    <property type="match status" value="1"/>
</dbReference>
<evidence type="ECO:0000259" key="1">
    <source>
        <dbReference type="Pfam" id="PF11706"/>
    </source>
</evidence>
<name>A0A7J5C2Z7_9MICO</name>
<dbReference type="Gene3D" id="1.10.3300.10">
    <property type="entry name" value="Jann2411-like domain"/>
    <property type="match status" value="1"/>
</dbReference>
<dbReference type="Proteomes" id="UP000467240">
    <property type="component" value="Unassembled WGS sequence"/>
</dbReference>
<dbReference type="Pfam" id="PF11706">
    <property type="entry name" value="zf-CGNR"/>
    <property type="match status" value="1"/>
</dbReference>
<gene>
    <name evidence="2" type="ORF">F8O01_03445</name>
</gene>
<organism evidence="2 3">
    <name type="scientific">Pseudoclavibacter chungangensis</name>
    <dbReference type="NCBI Taxonomy" id="587635"/>
    <lineage>
        <taxon>Bacteria</taxon>
        <taxon>Bacillati</taxon>
        <taxon>Actinomycetota</taxon>
        <taxon>Actinomycetes</taxon>
        <taxon>Micrococcales</taxon>
        <taxon>Microbacteriaceae</taxon>
        <taxon>Pseudoclavibacter</taxon>
    </lineage>
</organism>
<sequence>MDNDVLAFRFTETLAERFGDRVERLPTPERFGQWLEANGLRFDEAVPTRAELRAAQALREVVYRVGATVAQRGAPDPVDVEALNAASRRGRAYVELRDGVAALVSGGRRPVIDALGVIAQDAIGSVAGAFAELVSVCADPSCRGLFLDMSPATNRRWCSMNTCGNRAKKAAMAERRQLAER</sequence>
<dbReference type="InterPro" id="IPR010852">
    <property type="entry name" value="ABATE"/>
</dbReference>
<reference evidence="2 3" key="1">
    <citation type="submission" date="2019-09" db="EMBL/GenBank/DDBJ databases">
        <title>Phylogeny of genus Pseudoclavibacter and closely related genus.</title>
        <authorList>
            <person name="Li Y."/>
        </authorList>
    </citation>
    <scope>NUCLEOTIDE SEQUENCE [LARGE SCALE GENOMIC DNA]</scope>
    <source>
        <strain evidence="2 3">DSM 23821</strain>
    </source>
</reference>
<comment type="caution">
    <text evidence="2">The sequence shown here is derived from an EMBL/GenBank/DDBJ whole genome shotgun (WGS) entry which is preliminary data.</text>
</comment>
<dbReference type="Pfam" id="PF07336">
    <property type="entry name" value="ABATE"/>
    <property type="match status" value="1"/>
</dbReference>
<dbReference type="SUPFAM" id="SSF160904">
    <property type="entry name" value="Jann2411-like"/>
    <property type="match status" value="1"/>
</dbReference>
<dbReference type="OrthoDB" id="123307at2"/>
<evidence type="ECO:0000313" key="2">
    <source>
        <dbReference type="EMBL" id="KAB1660423.1"/>
    </source>
</evidence>
<dbReference type="InterPro" id="IPR021005">
    <property type="entry name" value="Znf_CGNR"/>
</dbReference>
<dbReference type="AlphaFoldDB" id="A0A7J5C2Z7"/>
<dbReference type="PANTHER" id="PTHR35525">
    <property type="entry name" value="BLL6575 PROTEIN"/>
    <property type="match status" value="1"/>
</dbReference>
<protein>
    <recommendedName>
        <fullName evidence="1">Zinc finger CGNR domain-containing protein</fullName>
    </recommendedName>
</protein>
<dbReference type="InterPro" id="IPR023286">
    <property type="entry name" value="ABATE_dom_sf"/>
</dbReference>
<proteinExistence type="predicted"/>